<organism evidence="2">
    <name type="scientific">Cladocopium goreaui</name>
    <dbReference type="NCBI Taxonomy" id="2562237"/>
    <lineage>
        <taxon>Eukaryota</taxon>
        <taxon>Sar</taxon>
        <taxon>Alveolata</taxon>
        <taxon>Dinophyceae</taxon>
        <taxon>Suessiales</taxon>
        <taxon>Symbiodiniaceae</taxon>
        <taxon>Cladocopium</taxon>
    </lineage>
</organism>
<feature type="compositionally biased region" description="Basic and acidic residues" evidence="1">
    <location>
        <begin position="190"/>
        <end position="207"/>
    </location>
</feature>
<sequence>DLPPCRFGNGHRDRLSELNLKLRKSGGDISDSFGMLQYVSKNSQHGNRRQMGPEPHLIKLAMVDLEMSTPAASVTSDMVNGKLMETKGRMLQWAIPTSIALKCPEHGMTHAQYMEQLKENGPADHPKIDPSVRQVMGYPLNNVNSNSLPSRALGPEEERAVQSQPPATVTPSAKSAVAKKAPSPTPKVPVKKEKPTTPELMEIHSSDSEGPWKVTPTPSDQSARLHGQFSSHKEEIREELGSEGPAKVAKVEDLVEKVVVSGKRASPSQPSQHLEGLYFWAVIGRCIRGFRAQAEELSNLQNSCRKSRGLPSLMGYDANCRLVSARHVCPGESDETDVSSEEDEDDMGFLGCCGPERVLCKPFVADTKSYKVKGFVQDGSENSEEEKCVTSCCCWWATGKSHDVASRSWWKQKNLLLLIDLPEALTEKSRPCQRWPLKKVMLLEHLLKRITFLRGHRGHGLALEEAANADGVGSLQESSTFSTTAAELGVQSHCAEDEDVPQPEHEPADEASALNVLEVKEGEKDEETDEEKNKKKDEKDEDEELTASLVAGAFVASDAEQPEGEPPSYVESQADGEDPFEALGHVPPESESDLGEASAEIAGFAPVLGASDMEAAWRADCAVHGAPGPHSDSDMQTDDSPAVQPLEEAVKKISSKEQMAAKMEERRKLEGLLPQAEPLVQQFFEKPGEKLVLRFLPRLLKEVLNQRFDDSPAVQPLEEAVKKISSKEQMAAKMEERRKLEGLLPQEPQE</sequence>
<proteinExistence type="predicted"/>
<evidence type="ECO:0000313" key="2">
    <source>
        <dbReference type="EMBL" id="CAI4005543.1"/>
    </source>
</evidence>
<evidence type="ECO:0000313" key="3">
    <source>
        <dbReference type="EMBL" id="CAL1158918.1"/>
    </source>
</evidence>
<reference evidence="3" key="2">
    <citation type="submission" date="2024-04" db="EMBL/GenBank/DDBJ databases">
        <authorList>
            <person name="Chen Y."/>
            <person name="Shah S."/>
            <person name="Dougan E. K."/>
            <person name="Thang M."/>
            <person name="Chan C."/>
        </authorList>
    </citation>
    <scope>NUCLEOTIDE SEQUENCE [LARGE SCALE GENOMIC DNA]</scope>
</reference>
<gene>
    <name evidence="2" type="ORF">C1SCF055_LOCUS31257</name>
</gene>
<accession>A0A9P1D782</accession>
<keyword evidence="4" id="KW-1185">Reference proteome</keyword>
<comment type="caution">
    <text evidence="2">The sequence shown here is derived from an EMBL/GenBank/DDBJ whole genome shotgun (WGS) entry which is preliminary data.</text>
</comment>
<dbReference type="Proteomes" id="UP001152797">
    <property type="component" value="Unassembled WGS sequence"/>
</dbReference>
<dbReference type="EMBL" id="CAMXCT020003646">
    <property type="protein sequence ID" value="CAL1158918.1"/>
    <property type="molecule type" value="Genomic_DNA"/>
</dbReference>
<evidence type="ECO:0000313" key="4">
    <source>
        <dbReference type="Proteomes" id="UP001152797"/>
    </source>
</evidence>
<evidence type="ECO:0000256" key="1">
    <source>
        <dbReference type="SAM" id="MobiDB-lite"/>
    </source>
</evidence>
<feature type="non-terminal residue" evidence="2">
    <location>
        <position position="750"/>
    </location>
</feature>
<protein>
    <submittedName>
        <fullName evidence="2">Uncharacterized protein</fullName>
    </submittedName>
</protein>
<feature type="region of interest" description="Disordered" evidence="1">
    <location>
        <begin position="556"/>
        <end position="598"/>
    </location>
</feature>
<dbReference type="AlphaFoldDB" id="A0A9P1D782"/>
<feature type="compositionally biased region" description="Low complexity" evidence="1">
    <location>
        <begin position="169"/>
        <end position="182"/>
    </location>
</feature>
<feature type="region of interest" description="Disordered" evidence="1">
    <location>
        <begin position="142"/>
        <end position="225"/>
    </location>
</feature>
<reference evidence="2" key="1">
    <citation type="submission" date="2022-10" db="EMBL/GenBank/DDBJ databases">
        <authorList>
            <person name="Chen Y."/>
            <person name="Dougan E. K."/>
            <person name="Chan C."/>
            <person name="Rhodes N."/>
            <person name="Thang M."/>
        </authorList>
    </citation>
    <scope>NUCLEOTIDE SEQUENCE</scope>
</reference>
<dbReference type="EMBL" id="CAMXCT010003646">
    <property type="protein sequence ID" value="CAI4005543.1"/>
    <property type="molecule type" value="Genomic_DNA"/>
</dbReference>
<name>A0A9P1D782_9DINO</name>
<dbReference type="EMBL" id="CAMXCT030003646">
    <property type="protein sequence ID" value="CAL4792855.1"/>
    <property type="molecule type" value="Genomic_DNA"/>
</dbReference>
<feature type="region of interest" description="Disordered" evidence="1">
    <location>
        <begin position="621"/>
        <end position="640"/>
    </location>
</feature>
<feature type="region of interest" description="Disordered" evidence="1">
    <location>
        <begin position="491"/>
        <end position="544"/>
    </location>
</feature>
<feature type="non-terminal residue" evidence="2">
    <location>
        <position position="1"/>
    </location>
</feature>